<evidence type="ECO:0000313" key="2">
    <source>
        <dbReference type="EMBL" id="GJE86342.1"/>
    </source>
</evidence>
<accession>A0A9P3G1F2</accession>
<organism evidence="2 3">
    <name type="scientific">Phanerochaete sordida</name>
    <dbReference type="NCBI Taxonomy" id="48140"/>
    <lineage>
        <taxon>Eukaryota</taxon>
        <taxon>Fungi</taxon>
        <taxon>Dikarya</taxon>
        <taxon>Basidiomycota</taxon>
        <taxon>Agaricomycotina</taxon>
        <taxon>Agaricomycetes</taxon>
        <taxon>Polyporales</taxon>
        <taxon>Phanerochaetaceae</taxon>
        <taxon>Phanerochaete</taxon>
    </lineage>
</organism>
<name>A0A9P3G1F2_9APHY</name>
<evidence type="ECO:0000256" key="1">
    <source>
        <dbReference type="SAM" id="SignalP"/>
    </source>
</evidence>
<comment type="caution">
    <text evidence="2">The sequence shown here is derived from an EMBL/GenBank/DDBJ whole genome shotgun (WGS) entry which is preliminary data.</text>
</comment>
<gene>
    <name evidence="2" type="ORF">PsYK624_024220</name>
</gene>
<dbReference type="Proteomes" id="UP000703269">
    <property type="component" value="Unassembled WGS sequence"/>
</dbReference>
<feature type="signal peptide" evidence="1">
    <location>
        <begin position="1"/>
        <end position="18"/>
    </location>
</feature>
<proteinExistence type="predicted"/>
<protein>
    <submittedName>
        <fullName evidence="2">Uncharacterized protein</fullName>
    </submittedName>
</protein>
<feature type="chain" id="PRO_5040504315" evidence="1">
    <location>
        <begin position="19"/>
        <end position="265"/>
    </location>
</feature>
<dbReference type="OrthoDB" id="3052881at2759"/>
<dbReference type="AlphaFoldDB" id="A0A9P3G1F2"/>
<keyword evidence="1" id="KW-0732">Signal</keyword>
<sequence>MYAIKFMTALSLVSLSFAAPVQYGSGSLQHRSDLDLQSRAFTGIEICELPARGDVQAGCLANPVRFTLANNALTAAPAGAQPANTECDHSLELQVLKQALNGNGACTALNKILDAGGIKTSATKEALLKPLFDAVNAQKNVVFLDKAVNAEKRLVVQHALGDGVKRPASTALTAVKAYLANTSIKSATTALATSLDSLASTMITNAANQANAALDAKAAKAATARQKSAITTGKTDVTAGKALFKPATGVSSSWTKVLTYAAGCP</sequence>
<dbReference type="EMBL" id="BPQB01000004">
    <property type="protein sequence ID" value="GJE86342.1"/>
    <property type="molecule type" value="Genomic_DNA"/>
</dbReference>
<evidence type="ECO:0000313" key="3">
    <source>
        <dbReference type="Proteomes" id="UP000703269"/>
    </source>
</evidence>
<keyword evidence="3" id="KW-1185">Reference proteome</keyword>
<reference evidence="2 3" key="1">
    <citation type="submission" date="2021-08" db="EMBL/GenBank/DDBJ databases">
        <title>Draft Genome Sequence of Phanerochaete sordida strain YK-624.</title>
        <authorList>
            <person name="Mori T."/>
            <person name="Dohra H."/>
            <person name="Suzuki T."/>
            <person name="Kawagishi H."/>
            <person name="Hirai H."/>
        </authorList>
    </citation>
    <scope>NUCLEOTIDE SEQUENCE [LARGE SCALE GENOMIC DNA]</scope>
    <source>
        <strain evidence="2 3">YK-624</strain>
    </source>
</reference>